<keyword evidence="3" id="KW-1003">Cell membrane</keyword>
<name>A0A1I5I821_9FIRM</name>
<comment type="similarity">
    <text evidence="7">Belongs to the binding-protein-dependent transport system permease family.</text>
</comment>
<feature type="transmembrane region" description="Helical" evidence="7">
    <location>
        <begin position="126"/>
        <end position="147"/>
    </location>
</feature>
<dbReference type="InterPro" id="IPR000515">
    <property type="entry name" value="MetI-like"/>
</dbReference>
<keyword evidence="10" id="KW-1185">Reference proteome</keyword>
<keyword evidence="5 7" id="KW-1133">Transmembrane helix</keyword>
<comment type="subcellular location">
    <subcellularLocation>
        <location evidence="1 7">Cell membrane</location>
        <topology evidence="1 7">Multi-pass membrane protein</topology>
    </subcellularLocation>
</comment>
<feature type="domain" description="ABC transmembrane type-1" evidence="8">
    <location>
        <begin position="89"/>
        <end position="301"/>
    </location>
</feature>
<evidence type="ECO:0000256" key="4">
    <source>
        <dbReference type="ARBA" id="ARBA00022692"/>
    </source>
</evidence>
<dbReference type="Gene3D" id="1.10.3720.10">
    <property type="entry name" value="MetI-like"/>
    <property type="match status" value="1"/>
</dbReference>
<evidence type="ECO:0000259" key="8">
    <source>
        <dbReference type="PROSITE" id="PS50928"/>
    </source>
</evidence>
<accession>A0A1I5I821</accession>
<dbReference type="STRING" id="1527.SAMN04489757_14021"/>
<keyword evidence="6 7" id="KW-0472">Membrane</keyword>
<dbReference type="SUPFAM" id="SSF161098">
    <property type="entry name" value="MetI-like"/>
    <property type="match status" value="1"/>
</dbReference>
<evidence type="ECO:0000256" key="2">
    <source>
        <dbReference type="ARBA" id="ARBA00022448"/>
    </source>
</evidence>
<dbReference type="PANTHER" id="PTHR30193:SF37">
    <property type="entry name" value="INNER MEMBRANE ABC TRANSPORTER PERMEASE PROTEIN YCJO"/>
    <property type="match status" value="1"/>
</dbReference>
<sequence>MDADVIKQKPNKIKKRTYFTYAISSAKDFTCVLPALVLLAIFTYYPIVEVIRISFTDWNLINDSYKYVGFKNWEWLFAGSGTKYLLNSLKITALYSLGEIAITLGGGLLFALLFNQITKTFSVLRAVVFMPRYVAMSSAAVVFLWILNTDNGILNYFLGTLGLGKVDWLGNKSTALISVLILTGWRAIGYGMMIYLSAMLSIPKDYYEAAALDGANSFKRFWKITIPMLSPTTLFLLVTTFISSMKVFQSVDILTDGGPYRSTEVIVFMIYKYAMQDFRMDRASVVAVFFFIILLIVTALTMKVSKKSVNYDS</sequence>
<evidence type="ECO:0000256" key="7">
    <source>
        <dbReference type="RuleBase" id="RU363032"/>
    </source>
</evidence>
<dbReference type="CDD" id="cd06261">
    <property type="entry name" value="TM_PBP2"/>
    <property type="match status" value="1"/>
</dbReference>
<dbReference type="PROSITE" id="PS50928">
    <property type="entry name" value="ABC_TM1"/>
    <property type="match status" value="1"/>
</dbReference>
<dbReference type="OrthoDB" id="42615at2"/>
<feature type="transmembrane region" description="Helical" evidence="7">
    <location>
        <begin position="283"/>
        <end position="302"/>
    </location>
</feature>
<feature type="transmembrane region" description="Helical" evidence="7">
    <location>
        <begin position="21"/>
        <end position="45"/>
    </location>
</feature>
<proteinExistence type="inferred from homology"/>
<dbReference type="Pfam" id="PF00528">
    <property type="entry name" value="BPD_transp_1"/>
    <property type="match status" value="1"/>
</dbReference>
<dbReference type="RefSeq" id="WP_091688200.1">
    <property type="nucleotide sequence ID" value="NZ_BAABFM010000009.1"/>
</dbReference>
<evidence type="ECO:0000256" key="1">
    <source>
        <dbReference type="ARBA" id="ARBA00004651"/>
    </source>
</evidence>
<dbReference type="GO" id="GO:0005886">
    <property type="term" value="C:plasma membrane"/>
    <property type="evidence" value="ECO:0007669"/>
    <property type="project" value="UniProtKB-SubCell"/>
</dbReference>
<reference evidence="9 10" key="1">
    <citation type="submission" date="2016-10" db="EMBL/GenBank/DDBJ databases">
        <authorList>
            <person name="de Groot N.N."/>
        </authorList>
    </citation>
    <scope>NUCLEOTIDE SEQUENCE [LARGE SCALE GENOMIC DNA]</scope>
    <source>
        <strain evidence="9 10">DSM 1283</strain>
    </source>
</reference>
<feature type="transmembrane region" description="Helical" evidence="7">
    <location>
        <begin position="93"/>
        <end position="114"/>
    </location>
</feature>
<dbReference type="SUPFAM" id="SSF160964">
    <property type="entry name" value="MalF N-terminal region-like"/>
    <property type="match status" value="1"/>
</dbReference>
<dbReference type="PANTHER" id="PTHR30193">
    <property type="entry name" value="ABC TRANSPORTER PERMEASE PROTEIN"/>
    <property type="match status" value="1"/>
</dbReference>
<organism evidence="9 10">
    <name type="scientific">Anaerocolumna aminovalerica</name>
    <dbReference type="NCBI Taxonomy" id="1527"/>
    <lineage>
        <taxon>Bacteria</taxon>
        <taxon>Bacillati</taxon>
        <taxon>Bacillota</taxon>
        <taxon>Clostridia</taxon>
        <taxon>Lachnospirales</taxon>
        <taxon>Lachnospiraceae</taxon>
        <taxon>Anaerocolumna</taxon>
    </lineage>
</organism>
<evidence type="ECO:0000256" key="3">
    <source>
        <dbReference type="ARBA" id="ARBA00022475"/>
    </source>
</evidence>
<keyword evidence="2 7" id="KW-0813">Transport</keyword>
<evidence type="ECO:0000256" key="6">
    <source>
        <dbReference type="ARBA" id="ARBA00023136"/>
    </source>
</evidence>
<dbReference type="EMBL" id="FOWD01000040">
    <property type="protein sequence ID" value="SFO56439.1"/>
    <property type="molecule type" value="Genomic_DNA"/>
</dbReference>
<protein>
    <submittedName>
        <fullName evidence="9">Carbohydrate ABC transporter membrane protein 1, CUT1 family</fullName>
    </submittedName>
</protein>
<dbReference type="AlphaFoldDB" id="A0A1I5I821"/>
<dbReference type="GO" id="GO:0055085">
    <property type="term" value="P:transmembrane transport"/>
    <property type="evidence" value="ECO:0007669"/>
    <property type="project" value="InterPro"/>
</dbReference>
<dbReference type="Proteomes" id="UP000198806">
    <property type="component" value="Unassembled WGS sequence"/>
</dbReference>
<gene>
    <name evidence="9" type="ORF">SAMN04489757_14021</name>
</gene>
<dbReference type="InterPro" id="IPR051393">
    <property type="entry name" value="ABC_transporter_permease"/>
</dbReference>
<dbReference type="InterPro" id="IPR035906">
    <property type="entry name" value="MetI-like_sf"/>
</dbReference>
<evidence type="ECO:0000313" key="10">
    <source>
        <dbReference type="Proteomes" id="UP000198806"/>
    </source>
</evidence>
<evidence type="ECO:0000313" key="9">
    <source>
        <dbReference type="EMBL" id="SFO56439.1"/>
    </source>
</evidence>
<evidence type="ECO:0000256" key="5">
    <source>
        <dbReference type="ARBA" id="ARBA00022989"/>
    </source>
</evidence>
<keyword evidence="4 7" id="KW-0812">Transmembrane</keyword>
<feature type="transmembrane region" description="Helical" evidence="7">
    <location>
        <begin position="175"/>
        <end position="200"/>
    </location>
</feature>